<evidence type="ECO:0000256" key="4">
    <source>
        <dbReference type="ARBA" id="ARBA00023163"/>
    </source>
</evidence>
<dbReference type="Pfam" id="PF03466">
    <property type="entry name" value="LysR_substrate"/>
    <property type="match status" value="1"/>
</dbReference>
<evidence type="ECO:0000313" key="6">
    <source>
        <dbReference type="EMBL" id="WOB07655.1"/>
    </source>
</evidence>
<dbReference type="InterPro" id="IPR036390">
    <property type="entry name" value="WH_DNA-bd_sf"/>
</dbReference>
<keyword evidence="7" id="KW-1185">Reference proteome</keyword>
<dbReference type="PROSITE" id="PS50931">
    <property type="entry name" value="HTH_LYSR"/>
    <property type="match status" value="1"/>
</dbReference>
<dbReference type="SUPFAM" id="SSF46785">
    <property type="entry name" value="Winged helix' DNA-binding domain"/>
    <property type="match status" value="1"/>
</dbReference>
<evidence type="ECO:0000256" key="2">
    <source>
        <dbReference type="ARBA" id="ARBA00023015"/>
    </source>
</evidence>
<dbReference type="InterPro" id="IPR050950">
    <property type="entry name" value="HTH-type_LysR_regulators"/>
</dbReference>
<proteinExistence type="inferred from homology"/>
<dbReference type="InterPro" id="IPR036388">
    <property type="entry name" value="WH-like_DNA-bd_sf"/>
</dbReference>
<reference evidence="6 7" key="1">
    <citation type="submission" date="2023-10" db="EMBL/GenBank/DDBJ databases">
        <title>Bacteria for the degradation of biodegradable plastic PBAT(Polybutylene adipate terephthalate).</title>
        <authorList>
            <person name="Weon H.-Y."/>
            <person name="Yeon J."/>
        </authorList>
    </citation>
    <scope>NUCLEOTIDE SEQUENCE [LARGE SCALE GENOMIC DNA]</scope>
    <source>
        <strain evidence="6 7">SBD 7-3</strain>
    </source>
</reference>
<dbReference type="Gene3D" id="3.40.190.290">
    <property type="match status" value="1"/>
</dbReference>
<dbReference type="Gene3D" id="1.10.10.10">
    <property type="entry name" value="Winged helix-like DNA-binding domain superfamily/Winged helix DNA-binding domain"/>
    <property type="match status" value="1"/>
</dbReference>
<gene>
    <name evidence="6" type="ORF">RXV79_22420</name>
</gene>
<protein>
    <submittedName>
        <fullName evidence="6">LysR family transcriptional regulator</fullName>
    </submittedName>
</protein>
<feature type="domain" description="HTH lysR-type" evidence="5">
    <location>
        <begin position="15"/>
        <end position="72"/>
    </location>
</feature>
<sequence>MANPSYPMTARVEQLRLRDLLLLEHIAQQGSLRKVAEALHVTQPAVTQALQGLEQAFGVALVDRGRRGVSLTPAGEAALARLRVARREVGAAIEAALAPQRPRLRLGTSPMAALDIVPQALAQLRRALPEAHVVLTQTSVPRLWAALGDGELDAIASSRPVLGPGERPPPGVVVEGVGTERMVVAAAEKHPLSCTQPTVPQLAQHRWVLPPVGSQAVAMLDEWFSRAGLPRPQVSITSDSFATNLRLAAEGDLLTVAPETAVRNHASALGLRVIATPWPHLPGELVFAYRTSSLDNPVFSALRGCFVSP</sequence>
<evidence type="ECO:0000259" key="5">
    <source>
        <dbReference type="PROSITE" id="PS50931"/>
    </source>
</evidence>
<keyword evidence="4" id="KW-0804">Transcription</keyword>
<dbReference type="EMBL" id="CP136336">
    <property type="protein sequence ID" value="WOB07655.1"/>
    <property type="molecule type" value="Genomic_DNA"/>
</dbReference>
<name>A0ABZ0CRN3_9BURK</name>
<dbReference type="PANTHER" id="PTHR30419">
    <property type="entry name" value="HTH-TYPE TRANSCRIPTIONAL REGULATOR YBHD"/>
    <property type="match status" value="1"/>
</dbReference>
<accession>A0ABZ0CRN3</accession>
<dbReference type="PRINTS" id="PR00039">
    <property type="entry name" value="HTHLYSR"/>
</dbReference>
<keyword evidence="3" id="KW-0238">DNA-binding</keyword>
<dbReference type="RefSeq" id="WP_316700312.1">
    <property type="nucleotide sequence ID" value="NZ_CP136336.1"/>
</dbReference>
<dbReference type="Proteomes" id="UP001303946">
    <property type="component" value="Chromosome"/>
</dbReference>
<organism evidence="6 7">
    <name type="scientific">Piscinibacter gummiphilus</name>
    <dbReference type="NCBI Taxonomy" id="946333"/>
    <lineage>
        <taxon>Bacteria</taxon>
        <taxon>Pseudomonadati</taxon>
        <taxon>Pseudomonadota</taxon>
        <taxon>Betaproteobacteria</taxon>
        <taxon>Burkholderiales</taxon>
        <taxon>Sphaerotilaceae</taxon>
        <taxon>Piscinibacter</taxon>
    </lineage>
</organism>
<dbReference type="SUPFAM" id="SSF53850">
    <property type="entry name" value="Periplasmic binding protein-like II"/>
    <property type="match status" value="1"/>
</dbReference>
<evidence type="ECO:0000256" key="3">
    <source>
        <dbReference type="ARBA" id="ARBA00023125"/>
    </source>
</evidence>
<evidence type="ECO:0000256" key="1">
    <source>
        <dbReference type="ARBA" id="ARBA00009437"/>
    </source>
</evidence>
<evidence type="ECO:0000313" key="7">
    <source>
        <dbReference type="Proteomes" id="UP001303946"/>
    </source>
</evidence>
<dbReference type="CDD" id="cd05466">
    <property type="entry name" value="PBP2_LTTR_substrate"/>
    <property type="match status" value="1"/>
</dbReference>
<dbReference type="InterPro" id="IPR005119">
    <property type="entry name" value="LysR_subst-bd"/>
</dbReference>
<comment type="similarity">
    <text evidence="1">Belongs to the LysR transcriptional regulatory family.</text>
</comment>
<keyword evidence="2" id="KW-0805">Transcription regulation</keyword>
<dbReference type="Pfam" id="PF00126">
    <property type="entry name" value="HTH_1"/>
    <property type="match status" value="1"/>
</dbReference>
<dbReference type="InterPro" id="IPR000847">
    <property type="entry name" value="LysR_HTH_N"/>
</dbReference>